<comment type="subcellular location">
    <subcellularLocation>
        <location evidence="1 8">Nucleus</location>
    </subcellularLocation>
</comment>
<dbReference type="GO" id="GO:0000150">
    <property type="term" value="F:DNA strand exchange activity"/>
    <property type="evidence" value="ECO:0007669"/>
    <property type="project" value="InterPro"/>
</dbReference>
<dbReference type="InterPro" id="IPR011941">
    <property type="entry name" value="DNA_recomb/repair_Rad51"/>
</dbReference>
<evidence type="ECO:0000313" key="11">
    <source>
        <dbReference type="EMBL" id="EHY65206.1"/>
    </source>
</evidence>
<dbReference type="GO" id="GO:0006312">
    <property type="term" value="P:mitotic recombination"/>
    <property type="evidence" value="ECO:0007669"/>
    <property type="project" value="TreeGrafter"/>
</dbReference>
<proteinExistence type="inferred from homology"/>
<dbReference type="AlphaFoldDB" id="H8ZDI1"/>
<gene>
    <name evidence="11" type="ORF">NERG_01652</name>
    <name evidence="12" type="ORF">NESG_00240</name>
</gene>
<dbReference type="GO" id="GO:1990426">
    <property type="term" value="P:mitotic recombination-dependent replication fork processing"/>
    <property type="evidence" value="ECO:0007669"/>
    <property type="project" value="InterPro"/>
</dbReference>
<dbReference type="GO" id="GO:0007131">
    <property type="term" value="P:reciprocal meiotic recombination"/>
    <property type="evidence" value="ECO:0007669"/>
    <property type="project" value="TreeGrafter"/>
</dbReference>
<dbReference type="PANTHER" id="PTHR22942">
    <property type="entry name" value="RECA/RAD51/RADA DNA STRAND-PAIRING FAMILY MEMBER"/>
    <property type="match status" value="1"/>
</dbReference>
<dbReference type="Gene3D" id="3.40.50.300">
    <property type="entry name" value="P-loop containing nucleotide triphosphate hydrolases"/>
    <property type="match status" value="1"/>
</dbReference>
<dbReference type="Gene3D" id="1.10.150.20">
    <property type="entry name" value="5' to 3' exonuclease, C-terminal subdomain"/>
    <property type="match status" value="1"/>
</dbReference>
<dbReference type="PIRSF" id="PIRSF005856">
    <property type="entry name" value="Rad51"/>
    <property type="match status" value="1"/>
</dbReference>
<dbReference type="GO" id="GO:0000730">
    <property type="term" value="P:DNA recombinase assembly"/>
    <property type="evidence" value="ECO:0007669"/>
    <property type="project" value="TreeGrafter"/>
</dbReference>
<dbReference type="GO" id="GO:0005524">
    <property type="term" value="F:ATP binding"/>
    <property type="evidence" value="ECO:0007669"/>
    <property type="project" value="UniProtKB-KW"/>
</dbReference>
<keyword evidence="4 7" id="KW-0067">ATP-binding</keyword>
<dbReference type="SMART" id="SM00382">
    <property type="entry name" value="AAA"/>
    <property type="match status" value="1"/>
</dbReference>
<evidence type="ECO:0000256" key="2">
    <source>
        <dbReference type="ARBA" id="ARBA00007095"/>
    </source>
</evidence>
<feature type="domain" description="RecA family profile 2" evidence="10">
    <location>
        <begin position="275"/>
        <end position="338"/>
    </location>
</feature>
<dbReference type="OrthoDB" id="10251254at2759"/>
<dbReference type="InterPro" id="IPR020587">
    <property type="entry name" value="RecA_monomer-monomer_interface"/>
</dbReference>
<keyword evidence="3 7" id="KW-0547">Nucleotide-binding</keyword>
<evidence type="ECO:0000256" key="6">
    <source>
        <dbReference type="ARBA" id="ARBA00023242"/>
    </source>
</evidence>
<evidence type="ECO:0000256" key="7">
    <source>
        <dbReference type="RuleBase" id="RU003422"/>
    </source>
</evidence>
<dbReference type="GO" id="GO:0003697">
    <property type="term" value="F:single-stranded DNA binding"/>
    <property type="evidence" value="ECO:0007669"/>
    <property type="project" value="InterPro"/>
</dbReference>
<evidence type="ECO:0000313" key="13">
    <source>
        <dbReference type="Proteomes" id="UP000054524"/>
    </source>
</evidence>
<dbReference type="GO" id="GO:0000794">
    <property type="term" value="C:condensed nuclear chromosome"/>
    <property type="evidence" value="ECO:0007669"/>
    <property type="project" value="TreeGrafter"/>
</dbReference>
<keyword evidence="8" id="KW-0234">DNA repair</keyword>
<keyword evidence="8" id="KW-0227">DNA damage</keyword>
<reference evidence="12 13" key="3">
    <citation type="journal article" date="2014" name="Genome Announc.">
        <title>Genome Sequence of the Microsporidian Species Nematocida sp1 Strain ERTm6 (ATCC PRA-372).</title>
        <authorList>
            <person name="Bakowski M.A."/>
            <person name="Priest M."/>
            <person name="Young S."/>
            <person name="Cuomo C.A."/>
            <person name="Troemel E.R."/>
        </authorList>
    </citation>
    <scope>NUCLEOTIDE SEQUENCE [LARGE SCALE GENOMIC DNA]</scope>
    <source>
        <strain evidence="12 13">ERTm6</strain>
    </source>
</reference>
<dbReference type="PANTHER" id="PTHR22942:SF39">
    <property type="entry name" value="DNA REPAIR PROTEIN RAD51 HOMOLOG 1"/>
    <property type="match status" value="1"/>
</dbReference>
<dbReference type="Pfam" id="PF08423">
    <property type="entry name" value="Rad51"/>
    <property type="match status" value="1"/>
</dbReference>
<evidence type="ECO:0000256" key="1">
    <source>
        <dbReference type="ARBA" id="ARBA00004123"/>
    </source>
</evidence>
<evidence type="ECO:0000259" key="10">
    <source>
        <dbReference type="PROSITE" id="PS50163"/>
    </source>
</evidence>
<name>H8ZDI1_NEMA1</name>
<dbReference type="PROSITE" id="PS50163">
    <property type="entry name" value="RECA_3"/>
    <property type="match status" value="1"/>
</dbReference>
<dbReference type="GO" id="GO:0042148">
    <property type="term" value="P:DNA strand invasion"/>
    <property type="evidence" value="ECO:0007669"/>
    <property type="project" value="TreeGrafter"/>
</dbReference>
<dbReference type="InterPro" id="IPR010995">
    <property type="entry name" value="DNA_repair_Rad51/TF_NusA_a-hlx"/>
</dbReference>
<dbReference type="STRING" id="944018.H8ZDI1"/>
<keyword evidence="13" id="KW-1185">Reference proteome</keyword>
<dbReference type="SUPFAM" id="SSF47794">
    <property type="entry name" value="Rad51 N-terminal domain-like"/>
    <property type="match status" value="1"/>
</dbReference>
<protein>
    <recommendedName>
        <fullName evidence="8">DNA repair protein RAD51 homolog</fullName>
    </recommendedName>
</protein>
<sequence>MEKENDIFEEQSGEMMQSYHTPIEILKEGGISAADIAKLIECGFRTVESVAFTPRKKLLNIRGFAETKVDRIIKEATKHVELGFQTADIIHQKRLQMKMITTGSSELDKLLGGGIETGSITELFGEFRTGKTQICHMLAVTCQLPTEMGGCNGKAIYIDTESTFRAERLIEIAKRYELDPTDVLSKVCVARAYNVDHQLELVKMAGGLMASGEYRLLIVDSIIANYRTDFSGRGELSARQMHLSTYLRSLMQLADEYNVAVVITNQVVATVDGAAAMFGGDTKKPTGGHVLAHASATRLYLRKGRGDLRICKVYDSPSLPESEATFRIINEGIADGDE</sequence>
<dbReference type="InterPro" id="IPR016467">
    <property type="entry name" value="DNA_recomb/repair_RecA-like"/>
</dbReference>
<dbReference type="GO" id="GO:0003690">
    <property type="term" value="F:double-stranded DNA binding"/>
    <property type="evidence" value="ECO:0007669"/>
    <property type="project" value="InterPro"/>
</dbReference>
<reference evidence="11" key="1">
    <citation type="submission" date="2011-03" db="EMBL/GenBank/DDBJ databases">
        <title>The Genome Sequence of Nematocida sp1 strain ERTm2.</title>
        <authorList>
            <consortium name="The Broad Institute Genome Sequencing Platform"/>
            <consortium name="The Broad Institute Genome Sequencing Center for Infectious Disease"/>
            <person name="Cuomo C."/>
            <person name="Troemel E."/>
            <person name="Young S.K."/>
            <person name="Zeng Q."/>
            <person name="Gargeya S."/>
            <person name="Fitzgerald M."/>
            <person name="Haas B."/>
            <person name="Abouelleil A."/>
            <person name="Alvarado L."/>
            <person name="Arachchi H.M."/>
            <person name="Berlin A."/>
            <person name="Brown A."/>
            <person name="Chapman S.B."/>
            <person name="Chen Z."/>
            <person name="Dunbar C."/>
            <person name="Freedman E."/>
            <person name="Gearin G."/>
            <person name="Gellesch M."/>
            <person name="Goldberg J."/>
            <person name="Griggs A."/>
            <person name="Gujja S."/>
            <person name="Heilman E.R."/>
            <person name="Heiman D."/>
            <person name="Howarth C."/>
            <person name="Larson L."/>
            <person name="Lui A."/>
            <person name="MacDonald P.J.P."/>
            <person name="Mehta T."/>
            <person name="Montmayeur A."/>
            <person name="Murphy C."/>
            <person name="Neiman D."/>
            <person name="Pearson M."/>
            <person name="Priest M."/>
            <person name="Roberts A."/>
            <person name="Saif S."/>
            <person name="Shea T."/>
            <person name="Shenoy N."/>
            <person name="Sisk P."/>
            <person name="Stolte C."/>
            <person name="Sykes S."/>
            <person name="White J."/>
            <person name="Yandava C."/>
            <person name="Wortman J."/>
            <person name="Nusbaum C."/>
            <person name="Birren B."/>
        </authorList>
    </citation>
    <scope>NUCLEOTIDE SEQUENCE</scope>
    <source>
        <strain evidence="11">ERTm2</strain>
    </source>
</reference>
<organism evidence="11">
    <name type="scientific">Nematocida ausubeli (strain ATCC PRA-371 / ERTm2)</name>
    <name type="common">Nematode killer fungus</name>
    <dbReference type="NCBI Taxonomy" id="1913371"/>
    <lineage>
        <taxon>Eukaryota</taxon>
        <taxon>Fungi</taxon>
        <taxon>Fungi incertae sedis</taxon>
        <taxon>Microsporidia</taxon>
        <taxon>Nematocida</taxon>
    </lineage>
</organism>
<dbReference type="InterPro" id="IPR003593">
    <property type="entry name" value="AAA+_ATPase"/>
</dbReference>
<evidence type="ECO:0000256" key="8">
    <source>
        <dbReference type="RuleBase" id="RU364139"/>
    </source>
</evidence>
<dbReference type="EMBL" id="JH604636">
    <property type="protein sequence ID" value="EHY65206.1"/>
    <property type="molecule type" value="Genomic_DNA"/>
</dbReference>
<dbReference type="GO" id="GO:0070192">
    <property type="term" value="P:chromosome organization involved in meiotic cell cycle"/>
    <property type="evidence" value="ECO:0007669"/>
    <property type="project" value="TreeGrafter"/>
</dbReference>
<evidence type="ECO:0000259" key="9">
    <source>
        <dbReference type="PROSITE" id="PS50162"/>
    </source>
</evidence>
<keyword evidence="6 8" id="KW-0539">Nucleus</keyword>
<dbReference type="NCBIfam" id="NF003301">
    <property type="entry name" value="PRK04301.1"/>
    <property type="match status" value="1"/>
</dbReference>
<comment type="function">
    <text evidence="8">Required both for recombination and for the repair of DNA damage caused by X-rays.</text>
</comment>
<dbReference type="InterPro" id="IPR027417">
    <property type="entry name" value="P-loop_NTPase"/>
</dbReference>
<evidence type="ECO:0000256" key="3">
    <source>
        <dbReference type="ARBA" id="ARBA00022741"/>
    </source>
</evidence>
<evidence type="ECO:0000256" key="5">
    <source>
        <dbReference type="ARBA" id="ARBA00023125"/>
    </source>
</evidence>
<accession>A0A086J4U6</accession>
<dbReference type="NCBIfam" id="TIGR02239">
    <property type="entry name" value="recomb_RAD51"/>
    <property type="match status" value="1"/>
</dbReference>
<dbReference type="Proteomes" id="UP000054524">
    <property type="component" value="Unassembled WGS sequence"/>
</dbReference>
<accession>H8ZDI1</accession>
<reference evidence="12" key="2">
    <citation type="submission" date="2012-10" db="EMBL/GenBank/DDBJ databases">
        <authorList>
            <consortium name="The Broad Institute Genome Sequencing Platform"/>
            <consortium name="The Broad Institute Genome Sequencing Center for Infectious Disease"/>
            <person name="Cuomo C."/>
            <person name="Troemel E."/>
            <person name="Walker B."/>
            <person name="Young S.K."/>
            <person name="Zeng Q."/>
            <person name="Gargeya S."/>
            <person name="Fitzgerald M."/>
            <person name="Haas B."/>
            <person name="Abouelleil A."/>
            <person name="Alvarado L."/>
            <person name="Arachchi H.M."/>
            <person name="Berlin A.M."/>
            <person name="Chapman S.B."/>
            <person name="Goldberg J."/>
            <person name="Griggs A."/>
            <person name="Gujja S."/>
            <person name="Hansen M."/>
            <person name="Howarth C."/>
            <person name="Imamovic A."/>
            <person name="Larimer J."/>
            <person name="McCowan C."/>
            <person name="Murphy C."/>
            <person name="Neiman D."/>
            <person name="Pearson M."/>
            <person name="Priest M."/>
            <person name="Roberts A."/>
            <person name="Saif S."/>
            <person name="Shea T."/>
            <person name="Sisk P."/>
            <person name="Sykes S."/>
            <person name="Wortman J."/>
            <person name="Nusbaum C."/>
            <person name="Birren B."/>
        </authorList>
    </citation>
    <scope>NUCLEOTIDE SEQUENCE</scope>
    <source>
        <strain evidence="12">ERTm6</strain>
    </source>
</reference>
<dbReference type="GO" id="GO:0140664">
    <property type="term" value="F:ATP-dependent DNA damage sensor activity"/>
    <property type="evidence" value="ECO:0007669"/>
    <property type="project" value="InterPro"/>
</dbReference>
<dbReference type="InterPro" id="IPR013632">
    <property type="entry name" value="Rad51_C"/>
</dbReference>
<evidence type="ECO:0000256" key="4">
    <source>
        <dbReference type="ARBA" id="ARBA00022840"/>
    </source>
</evidence>
<keyword evidence="5 8" id="KW-0238">DNA-binding</keyword>
<comment type="similarity">
    <text evidence="2 8">Belongs to the RecA family. RAD51 subfamily.</text>
</comment>
<dbReference type="SUPFAM" id="SSF52540">
    <property type="entry name" value="P-loop containing nucleoside triphosphate hydrolases"/>
    <property type="match status" value="1"/>
</dbReference>
<dbReference type="Proteomes" id="UP000005622">
    <property type="component" value="Unassembled WGS sequence"/>
</dbReference>
<dbReference type="EMBL" id="AKIJ01000001">
    <property type="protein sequence ID" value="KFG27164.1"/>
    <property type="molecule type" value="Genomic_DNA"/>
</dbReference>
<dbReference type="PROSITE" id="PS50162">
    <property type="entry name" value="RECA_2"/>
    <property type="match status" value="1"/>
</dbReference>
<dbReference type="InterPro" id="IPR020588">
    <property type="entry name" value="RecA_ATP-bd"/>
</dbReference>
<evidence type="ECO:0000313" key="12">
    <source>
        <dbReference type="EMBL" id="KFG27164.1"/>
    </source>
</evidence>
<dbReference type="HOGENOM" id="CLU_041732_0_0_1"/>
<keyword evidence="8" id="KW-0233">DNA recombination</keyword>
<dbReference type="FunFam" id="3.40.50.300:FF:002052">
    <property type="entry name" value="DNA repair protein RAD51 homolog"/>
    <property type="match status" value="1"/>
</dbReference>
<feature type="domain" description="RecA family profile 1" evidence="9">
    <location>
        <begin position="96"/>
        <end position="267"/>
    </location>
</feature>